<dbReference type="GO" id="GO:0005759">
    <property type="term" value="C:mitochondrial matrix"/>
    <property type="evidence" value="ECO:0007669"/>
    <property type="project" value="TreeGrafter"/>
</dbReference>
<gene>
    <name evidence="2" type="ORF">PBRA_005354</name>
</gene>
<evidence type="ECO:0000313" key="2">
    <source>
        <dbReference type="EMBL" id="CEO96750.1"/>
    </source>
</evidence>
<organism evidence="2 3">
    <name type="scientific">Plasmodiophora brassicae</name>
    <name type="common">Clubroot disease agent</name>
    <dbReference type="NCBI Taxonomy" id="37360"/>
    <lineage>
        <taxon>Eukaryota</taxon>
        <taxon>Sar</taxon>
        <taxon>Rhizaria</taxon>
        <taxon>Endomyxa</taxon>
        <taxon>Phytomyxea</taxon>
        <taxon>Plasmodiophorida</taxon>
        <taxon>Plasmodiophoridae</taxon>
        <taxon>Plasmodiophora</taxon>
    </lineage>
</organism>
<dbReference type="PANTHER" id="PTHR21228">
    <property type="entry name" value="FAST LEU-RICH DOMAIN-CONTAINING"/>
    <property type="match status" value="1"/>
</dbReference>
<name>A0A0G4INL8_PLABS</name>
<accession>A0A0G4INL8</accession>
<protein>
    <recommendedName>
        <fullName evidence="1">RNA-editing substrate-binding complex 6 protein domain-containing protein</fullName>
    </recommendedName>
</protein>
<dbReference type="EMBL" id="CDSF01000076">
    <property type="protein sequence ID" value="CEO96750.1"/>
    <property type="molecule type" value="Genomic_DNA"/>
</dbReference>
<evidence type="ECO:0000259" key="1">
    <source>
        <dbReference type="Pfam" id="PF26188"/>
    </source>
</evidence>
<feature type="domain" description="RNA-editing substrate-binding complex 6 protein" evidence="1">
    <location>
        <begin position="444"/>
        <end position="677"/>
    </location>
</feature>
<proteinExistence type="predicted"/>
<dbReference type="GO" id="GO:0035770">
    <property type="term" value="C:ribonucleoprotein granule"/>
    <property type="evidence" value="ECO:0007669"/>
    <property type="project" value="TreeGrafter"/>
</dbReference>
<sequence length="792" mass="88652">MQVAIRGIPSVIQALLAQRIVDMVAFSAGVADDDALALIKTMVVRWKINARVIVEVLQDHRITSRSHRTHRILQYLDNETRLDTSLPGVRQVRAISCAPQIRSISGNAFDLLKLLWLHGELSESSLAGIPSPQWRSLDDVPAAQRVSAARALLRLEFPVSWILKIVPPHLIPLDDLLLLSGIVQQGAQNDVRLLTHGEFRFTLFCMSRMAGAHDNPEFIAALGRRCRFEINQFSASDLPHLAASFSNTPLDNRYDLYRAIARRARQGINHLDMYQTVLIVRSFLWIRMTDDGLSQAVARRALDLGVQNLSQQEVITMLLYFMMHGWHPRLGTAIISSNIVRARELPLVTAVLLRRWICTQDEQFDVTCGALYGNNDNDRSRSADVTQSMVYRELMGGLAERVIARLVFNLPPRRLRDFVTLLPVMPDNNYVKNGSDALVVANFAWAFSDNSVADDRVFLALVDRALTLMVDLESDVIVLLAAAFRNRSAGDARLLEAIAARALSNPDAFSAEQVAVIMWAFADDRFSLRHELLGAFTDRVSRLVWDFTPQTVAMVSCALSSIGNRDLFDAIARHSLTIVDGFTTRQIAMTSSALAHIPLISVTDIFNAFALRSMAIIRDFKPADLVRTAVAFAKASVRNEALFRALAEHAMKRVVRKALHLTPDLAWAFAAVTIRHNRLFEWVGQSAMRICRYSHSMGGMFNADQVARLVWAFARMGIEVQGLFQALGVRAQSIADEFNQEQMEMINEGVRRWVAIRGSVGALAAFQRLATSCPRDGRNNLQARPVKRTKRQ</sequence>
<dbReference type="PANTHER" id="PTHR21228:SF40">
    <property type="entry name" value="LD45607P"/>
    <property type="match status" value="1"/>
</dbReference>
<dbReference type="GO" id="GO:0044528">
    <property type="term" value="P:regulation of mitochondrial mRNA stability"/>
    <property type="evidence" value="ECO:0007669"/>
    <property type="project" value="TreeGrafter"/>
</dbReference>
<keyword evidence="3" id="KW-1185">Reference proteome</keyword>
<dbReference type="AlphaFoldDB" id="A0A0G4INL8"/>
<dbReference type="InterPro" id="IPR050870">
    <property type="entry name" value="FAST_kinase"/>
</dbReference>
<dbReference type="GO" id="GO:0003723">
    <property type="term" value="F:RNA binding"/>
    <property type="evidence" value="ECO:0007669"/>
    <property type="project" value="TreeGrafter"/>
</dbReference>
<dbReference type="InterPro" id="IPR058917">
    <property type="entry name" value="RESC6_dom"/>
</dbReference>
<evidence type="ECO:0000313" key="3">
    <source>
        <dbReference type="Proteomes" id="UP000039324"/>
    </source>
</evidence>
<dbReference type="Proteomes" id="UP000039324">
    <property type="component" value="Unassembled WGS sequence"/>
</dbReference>
<dbReference type="GO" id="GO:0000963">
    <property type="term" value="P:mitochondrial RNA processing"/>
    <property type="evidence" value="ECO:0007669"/>
    <property type="project" value="TreeGrafter"/>
</dbReference>
<dbReference type="Pfam" id="PF26188">
    <property type="entry name" value="RESC6"/>
    <property type="match status" value="1"/>
</dbReference>
<reference evidence="2 3" key="1">
    <citation type="submission" date="2015-02" db="EMBL/GenBank/DDBJ databases">
        <authorList>
            <person name="Chooi Y.-H."/>
        </authorList>
    </citation>
    <scope>NUCLEOTIDE SEQUENCE [LARGE SCALE GENOMIC DNA]</scope>
    <source>
        <strain evidence="2">E3</strain>
    </source>
</reference>